<organism evidence="1 2">
    <name type="scientific">Suid betaherpesvirus 2</name>
    <dbReference type="NCBI Taxonomy" id="1608255"/>
    <lineage>
        <taxon>Viruses</taxon>
        <taxon>Duplodnaviria</taxon>
        <taxon>Heunggongvirae</taxon>
        <taxon>Peploviricota</taxon>
        <taxon>Herviviricetes</taxon>
        <taxon>Herpesvirales</taxon>
        <taxon>Orthoherpesviridae</taxon>
        <taxon>Betaherpesvirinae</taxon>
        <taxon>Roseolovirus</taxon>
        <taxon>Roseolovirus suidbeta2</taxon>
    </lineage>
</organism>
<dbReference type="Pfam" id="PF05999">
    <property type="entry name" value="Herpes_U5"/>
    <property type="match status" value="1"/>
</dbReference>
<reference evidence="1 2" key="1">
    <citation type="submission" date="2013-05" db="EMBL/GenBank/DDBJ databases">
        <title>Genome organization and molecular characterization of porcine cytomegalovirus.</title>
        <authorList>
            <person name="Gu W."/>
            <person name="Zhou L."/>
            <person name="Ge X."/>
            <person name="Guo X."/>
            <person name="Yang H."/>
        </authorList>
    </citation>
    <scope>NUCLEOTIDE SEQUENCE [LARGE SCALE GENOMIC DNA]</scope>
    <source>
        <strain evidence="1 2">BJ09</strain>
    </source>
</reference>
<protein>
    <submittedName>
        <fullName evidence="1">Protein U5</fullName>
    </submittedName>
</protein>
<evidence type="ECO:0000313" key="2">
    <source>
        <dbReference type="Proteomes" id="UP000243849"/>
    </source>
</evidence>
<dbReference type="EMBL" id="KF017583">
    <property type="protein sequence ID" value="AGT99206.1"/>
    <property type="molecule type" value="Genomic_DNA"/>
</dbReference>
<dbReference type="InterPro" id="IPR003360">
    <property type="entry name" value="US22-like"/>
</dbReference>
<sequence>MRHVEAAVKKDRDGNYVFDMTPGQTYRLTWPPGYALTVGEPTVFNCEMDFGFLRHFDILGLHEKLVPVGFAHPCMRNPDVFLDPYVFISNLQRMFALDVDESILYLLSETIHGFISSGLRNLGMLYDANLTSNEERSWFGSTTSEHRKLCMLHRNHAGMKEYVRKHSGEVIYFKVFSACNFILCCKDDIEYSGNRGSIEELEREDFYVVGTISGDVRDPSCRHVILLDSSMSVYCFDGHRASKISRSLRSFIRQGPSEFEKRCRGERLGEEDIYVPLHAIEEAVWTDNRVNAPNISPIRSLMAKTRYDDLDIWGCRVFTSTLYVFQPCFHLFLRRTELTSVYYYEVGQIDDDDLFSQKFVSRYLKKRNACSSLLNVKGIIRISGERIWNSVEATLHGRYLIKGFTLFWDSLMWVVLLDLQNEMHKYPFTYMRLSTFIRHLSEAKFFDDYPAACQPISKILAISLHASSSLYAYRDQFSIAYWVRYSAEYAMFLLHVFKKMVHQVPEPDQKMLAGIIPNIFMDDDYCEMEDRDSVFFREDVYMLMETFLIETCALLCGCEDCKGSVVSMCIKHQQGGERYTSNGPHLFFRACPEMGRFPPPVLPHVESHYKRVIFNCLQEDFCLSLLEGNIGRHCLPLSVKGLETSGAKNILSVLINLVFVAYICKTLYKVLRIESGLCKDYFKKCMGELFEYQKGKVGQDCGDEKITYELLMKCEDCLQQVSDEGEAVTCLTENGFSGIDTFLYRLFEYCQGNNYSDKEFVNILSIVPQILLYIKEYKEYSTDNVMRSFLLHYLYINRQFIPIYGEQLLAEKVVPGFILMNHGDADFYSIVRDKKRGITDDILSNSVDVDGLLCLTFSFVRRYFLYAGGRQEVDVPTPKRKTFFTLSSSKLPDPKCMYYIPK</sequence>
<name>U3GPI7_9BETA</name>
<dbReference type="RefSeq" id="YP_008492951.1">
    <property type="nucleotide sequence ID" value="NC_022233.1"/>
</dbReference>
<dbReference type="Proteomes" id="UP000243849">
    <property type="component" value="Segment"/>
</dbReference>
<keyword evidence="2" id="KW-1185">Reference proteome</keyword>
<proteinExistence type="predicted"/>
<dbReference type="GeneID" id="16747401"/>
<dbReference type="OrthoDB" id="8034at10239"/>
<gene>
    <name evidence="1" type="primary">U5</name>
</gene>
<accession>U3GPI7</accession>
<evidence type="ECO:0000313" key="1">
    <source>
        <dbReference type="EMBL" id="AGT99206.1"/>
    </source>
</evidence>
<dbReference type="InterPro" id="IPR010302">
    <property type="entry name" value="UL27-like_protein_herpesevirus"/>
</dbReference>
<dbReference type="KEGG" id="vg:16747401"/>
<dbReference type="Pfam" id="PF02393">
    <property type="entry name" value="US22"/>
    <property type="match status" value="1"/>
</dbReference>